<evidence type="ECO:0000313" key="3">
    <source>
        <dbReference type="Proteomes" id="UP000518681"/>
    </source>
</evidence>
<sequence>MKNKNQEISTVLLRGTIAKLERSRRSHDFVLTQVQQRHVGATAVGATAMGMGAAGMGLVSMASNSDEEADWVEFELDGKKMQGWLWLLPMRNGDEVEVVAEKVADDRYIVYSVKRDGDDIVAMYPHATAGRKAHYRNMTKIMLWTFFVLYAIFVIGTYFKGQIASDLYAYTVAMATVGAGGFIVFGIIFYRVSLKLMGFVRLAEAVFRTYGWPDVQNIDLRKTSREHRGTNTLSNYGRHYFRYKLTSGSQP</sequence>
<feature type="transmembrane region" description="Helical" evidence="1">
    <location>
        <begin position="141"/>
        <end position="161"/>
    </location>
</feature>
<comment type="caution">
    <text evidence="2">The sequence shown here is derived from an EMBL/GenBank/DDBJ whole genome shotgun (WGS) entry which is preliminary data.</text>
</comment>
<dbReference type="InterPro" id="IPR048130">
    <property type="entry name" value="T6SS_ExIF-like"/>
</dbReference>
<reference evidence="2 3" key="1">
    <citation type="submission" date="2020-08" db="EMBL/GenBank/DDBJ databases">
        <title>Genomic Encyclopedia of Type Strains, Phase IV (KMG-V): Genome sequencing to study the core and pangenomes of soil and plant-associated prokaryotes.</title>
        <authorList>
            <person name="Whitman W."/>
        </authorList>
    </citation>
    <scope>NUCLEOTIDE SEQUENCE [LARGE SCALE GENOMIC DNA]</scope>
    <source>
        <strain evidence="2 3">SEMIA 4013</strain>
    </source>
</reference>
<dbReference type="Proteomes" id="UP000518681">
    <property type="component" value="Unassembled WGS sequence"/>
</dbReference>
<evidence type="ECO:0000256" key="1">
    <source>
        <dbReference type="SAM" id="Phobius"/>
    </source>
</evidence>
<evidence type="ECO:0000313" key="2">
    <source>
        <dbReference type="EMBL" id="MBB6203889.1"/>
    </source>
</evidence>
<proteinExistence type="predicted"/>
<protein>
    <submittedName>
        <fullName evidence="2">Uncharacterized protein</fullName>
    </submittedName>
</protein>
<organism evidence="2 3">
    <name type="scientific">Paraburkholderia fungorum</name>
    <dbReference type="NCBI Taxonomy" id="134537"/>
    <lineage>
        <taxon>Bacteria</taxon>
        <taxon>Pseudomonadati</taxon>
        <taxon>Pseudomonadota</taxon>
        <taxon>Betaproteobacteria</taxon>
        <taxon>Burkholderiales</taxon>
        <taxon>Burkholderiaceae</taxon>
        <taxon>Paraburkholderia</taxon>
    </lineage>
</organism>
<feature type="transmembrane region" description="Helical" evidence="1">
    <location>
        <begin position="167"/>
        <end position="192"/>
    </location>
</feature>
<gene>
    <name evidence="2" type="ORF">GGD69_004776</name>
</gene>
<keyword evidence="1" id="KW-0812">Transmembrane</keyword>
<dbReference type="NCBIfam" id="NF041560">
    <property type="entry name" value="T6SS_Burk_ExIF"/>
    <property type="match status" value="1"/>
</dbReference>
<keyword evidence="1" id="KW-0472">Membrane</keyword>
<name>A0AAW3UYZ3_9BURK</name>
<dbReference type="RefSeq" id="WP_183798867.1">
    <property type="nucleotide sequence ID" value="NZ_JACIII010000008.1"/>
</dbReference>
<dbReference type="EMBL" id="JACIIK010000008">
    <property type="protein sequence ID" value="MBB6203889.1"/>
    <property type="molecule type" value="Genomic_DNA"/>
</dbReference>
<dbReference type="AlphaFoldDB" id="A0AAW3UYZ3"/>
<keyword evidence="1" id="KW-1133">Transmembrane helix</keyword>
<accession>A0AAW3UYZ3</accession>